<feature type="domain" description="Peptidase M48" evidence="8">
    <location>
        <begin position="209"/>
        <end position="407"/>
    </location>
</feature>
<dbReference type="InterPro" id="IPR032456">
    <property type="entry name" value="Peptidase_M48_N"/>
</dbReference>
<protein>
    <submittedName>
        <fullName evidence="10">M48 family metallopeptidase</fullName>
    </submittedName>
</protein>
<feature type="transmembrane region" description="Helical" evidence="7">
    <location>
        <begin position="290"/>
        <end position="311"/>
    </location>
</feature>
<accession>A0ABW0BNM5</accession>
<comment type="cofactor">
    <cofactor evidence="6">
        <name>Zn(2+)</name>
        <dbReference type="ChEBI" id="CHEBI:29105"/>
    </cofactor>
    <text evidence="6">Binds 1 zinc ion per subunit.</text>
</comment>
<keyword evidence="7" id="KW-0472">Membrane</keyword>
<evidence type="ECO:0000256" key="1">
    <source>
        <dbReference type="ARBA" id="ARBA00022670"/>
    </source>
</evidence>
<evidence type="ECO:0000256" key="5">
    <source>
        <dbReference type="ARBA" id="ARBA00023049"/>
    </source>
</evidence>
<proteinExistence type="inferred from homology"/>
<dbReference type="Pfam" id="PF16491">
    <property type="entry name" value="Peptidase_M48_N"/>
    <property type="match status" value="1"/>
</dbReference>
<feature type="transmembrane region" description="Helical" evidence="7">
    <location>
        <begin position="323"/>
        <end position="341"/>
    </location>
</feature>
<evidence type="ECO:0000256" key="4">
    <source>
        <dbReference type="ARBA" id="ARBA00022833"/>
    </source>
</evidence>
<keyword evidence="3 6" id="KW-0378">Hydrolase</keyword>
<keyword evidence="7" id="KW-1133">Transmembrane helix</keyword>
<sequence length="411" mass="42896">MSGRPPERTAALAVALGGGAALLALARVLVPPDVVAGLHLPAASDVFDPAFLERAEAYARAARAWSWSSLGVSVVVACVLGFTRAGRALVGRLPGPWWCVVVLAVSLLAVVGRLATLPLGLGLHREQVRVGLSTQGTGAWLLDVARSVGVGVVITSLALLVLVGTARRLPRAWPVVAGGVLGLLVLGASFVYPLLVEPLFNDFEPLPPGQLRTDVLDLADQEGVNVDDVLVADASRRTTTLNAYVSGFGSTRRVVLYDTLVDDLPRDQALSVVAHELAHAKHRDVVTGSVLGAVGVFAAVGLLGLLVGALGRRTGVGMADPRVVPLVLALVAVGSLLASPLENAVSRRIEARADADALAVTGDPGAFEAMQRRLAEKALADPTPPAWSQWWFGSHPTALQRIALARSLERD</sequence>
<evidence type="ECO:0000259" key="8">
    <source>
        <dbReference type="Pfam" id="PF01435"/>
    </source>
</evidence>
<dbReference type="Gene3D" id="3.30.2010.10">
    <property type="entry name" value="Metalloproteases ('zincins'), catalytic domain"/>
    <property type="match status" value="1"/>
</dbReference>
<dbReference type="CDD" id="cd07343">
    <property type="entry name" value="M48A_Zmpste24p_like"/>
    <property type="match status" value="1"/>
</dbReference>
<evidence type="ECO:0000313" key="10">
    <source>
        <dbReference type="EMBL" id="MFC5178994.1"/>
    </source>
</evidence>
<evidence type="ECO:0000256" key="2">
    <source>
        <dbReference type="ARBA" id="ARBA00022723"/>
    </source>
</evidence>
<reference evidence="11" key="1">
    <citation type="journal article" date="2019" name="Int. J. Syst. Evol. Microbiol.">
        <title>The Global Catalogue of Microorganisms (GCM) 10K type strain sequencing project: providing services to taxonomists for standard genome sequencing and annotation.</title>
        <authorList>
            <consortium name="The Broad Institute Genomics Platform"/>
            <consortium name="The Broad Institute Genome Sequencing Center for Infectious Disease"/>
            <person name="Wu L."/>
            <person name="Ma J."/>
        </authorList>
    </citation>
    <scope>NUCLEOTIDE SEQUENCE [LARGE SCALE GENOMIC DNA]</scope>
    <source>
        <strain evidence="11">DFY41</strain>
    </source>
</reference>
<feature type="transmembrane region" description="Helical" evidence="7">
    <location>
        <begin position="64"/>
        <end position="83"/>
    </location>
</feature>
<keyword evidence="2" id="KW-0479">Metal-binding</keyword>
<keyword evidence="5 6" id="KW-0482">Metalloprotease</keyword>
<name>A0ABW0BNM5_9ACTN</name>
<evidence type="ECO:0000256" key="3">
    <source>
        <dbReference type="ARBA" id="ARBA00022801"/>
    </source>
</evidence>
<comment type="caution">
    <text evidence="10">The sequence shown here is derived from an EMBL/GenBank/DDBJ whole genome shotgun (WGS) entry which is preliminary data.</text>
</comment>
<keyword evidence="11" id="KW-1185">Reference proteome</keyword>
<dbReference type="PANTHER" id="PTHR10120">
    <property type="entry name" value="CAAX PRENYL PROTEASE 1"/>
    <property type="match status" value="1"/>
</dbReference>
<evidence type="ECO:0000256" key="6">
    <source>
        <dbReference type="RuleBase" id="RU003983"/>
    </source>
</evidence>
<dbReference type="EMBL" id="JBHSKD010000027">
    <property type="protein sequence ID" value="MFC5178994.1"/>
    <property type="molecule type" value="Genomic_DNA"/>
</dbReference>
<dbReference type="Pfam" id="PF01435">
    <property type="entry name" value="Peptidase_M48"/>
    <property type="match status" value="1"/>
</dbReference>
<evidence type="ECO:0000313" key="11">
    <source>
        <dbReference type="Proteomes" id="UP001596087"/>
    </source>
</evidence>
<dbReference type="InterPro" id="IPR001915">
    <property type="entry name" value="Peptidase_M48"/>
</dbReference>
<keyword evidence="1 6" id="KW-0645">Protease</keyword>
<dbReference type="InterPro" id="IPR027057">
    <property type="entry name" value="CAXX_Prtase_1"/>
</dbReference>
<feature type="transmembrane region" description="Helical" evidence="7">
    <location>
        <begin position="139"/>
        <end position="163"/>
    </location>
</feature>
<dbReference type="RefSeq" id="WP_378592822.1">
    <property type="nucleotide sequence ID" value="NZ_JBHSKD010000027.1"/>
</dbReference>
<keyword evidence="4 6" id="KW-0862">Zinc</keyword>
<gene>
    <name evidence="10" type="ORF">ACFPGP_20090</name>
</gene>
<evidence type="ECO:0000256" key="7">
    <source>
        <dbReference type="SAM" id="Phobius"/>
    </source>
</evidence>
<feature type="domain" description="CAAX prenyl protease 1 N-terminal" evidence="9">
    <location>
        <begin position="44"/>
        <end position="201"/>
    </location>
</feature>
<feature type="transmembrane region" description="Helical" evidence="7">
    <location>
        <begin position="95"/>
        <end position="119"/>
    </location>
</feature>
<feature type="transmembrane region" description="Helical" evidence="7">
    <location>
        <begin position="175"/>
        <end position="195"/>
    </location>
</feature>
<evidence type="ECO:0000259" key="9">
    <source>
        <dbReference type="Pfam" id="PF16491"/>
    </source>
</evidence>
<comment type="similarity">
    <text evidence="6">Belongs to the peptidase M48 family.</text>
</comment>
<organism evidence="10 11">
    <name type="scientific">Nocardioides taihuensis</name>
    <dbReference type="NCBI Taxonomy" id="1835606"/>
    <lineage>
        <taxon>Bacteria</taxon>
        <taxon>Bacillati</taxon>
        <taxon>Actinomycetota</taxon>
        <taxon>Actinomycetes</taxon>
        <taxon>Propionibacteriales</taxon>
        <taxon>Nocardioidaceae</taxon>
        <taxon>Nocardioides</taxon>
    </lineage>
</organism>
<keyword evidence="7" id="KW-0812">Transmembrane</keyword>
<dbReference type="Proteomes" id="UP001596087">
    <property type="component" value="Unassembled WGS sequence"/>
</dbReference>